<dbReference type="Gene3D" id="2.130.10.10">
    <property type="entry name" value="YVTN repeat-like/Quinoprotein amine dehydrogenase"/>
    <property type="match status" value="3"/>
</dbReference>
<dbReference type="OrthoDB" id="535167at2759"/>
<reference evidence="12" key="1">
    <citation type="submission" date="2025-08" db="UniProtKB">
        <authorList>
            <consortium name="RefSeq"/>
        </authorList>
    </citation>
    <scope>IDENTIFICATION</scope>
    <source>
        <strain evidence="12">Wakin</strain>
        <tissue evidence="12">Muscle</tissue>
    </source>
</reference>
<dbReference type="GO" id="GO:0005930">
    <property type="term" value="C:axoneme"/>
    <property type="evidence" value="ECO:0007669"/>
    <property type="project" value="TreeGrafter"/>
</dbReference>
<feature type="region of interest" description="Disordered" evidence="10">
    <location>
        <begin position="1079"/>
        <end position="1109"/>
    </location>
</feature>
<evidence type="ECO:0000256" key="7">
    <source>
        <dbReference type="ARBA" id="ARBA00023212"/>
    </source>
</evidence>
<evidence type="ECO:0000256" key="4">
    <source>
        <dbReference type="ARBA" id="ARBA00022574"/>
    </source>
</evidence>
<dbReference type="CTD" id="80217"/>
<proteinExistence type="predicted"/>
<evidence type="ECO:0000256" key="3">
    <source>
        <dbReference type="ARBA" id="ARBA00022490"/>
    </source>
</evidence>
<feature type="coiled-coil region" evidence="9">
    <location>
        <begin position="805"/>
        <end position="871"/>
    </location>
</feature>
<dbReference type="Pfam" id="PF25828">
    <property type="entry name" value="CC_Cfap43"/>
    <property type="match status" value="1"/>
</dbReference>
<evidence type="ECO:0000313" key="11">
    <source>
        <dbReference type="Proteomes" id="UP000515129"/>
    </source>
</evidence>
<dbReference type="PANTHER" id="PTHR14885">
    <property type="entry name" value="CILIA- AND FLAGELLA-ASSOCIATED PROTEIN 43-RELATED"/>
    <property type="match status" value="1"/>
</dbReference>
<dbReference type="SUPFAM" id="SSF101908">
    <property type="entry name" value="Putative isomerase YbhE"/>
    <property type="match status" value="1"/>
</dbReference>
<evidence type="ECO:0000313" key="12">
    <source>
        <dbReference type="RefSeq" id="XP_026079741.1"/>
    </source>
</evidence>
<name>A0A6P6L8E8_CARAU</name>
<dbReference type="InterPro" id="IPR001680">
    <property type="entry name" value="WD40_rpt"/>
</dbReference>
<dbReference type="RefSeq" id="XP_026079741.1">
    <property type="nucleotide sequence ID" value="XM_026223956.1"/>
</dbReference>
<evidence type="ECO:0000256" key="10">
    <source>
        <dbReference type="SAM" id="MobiDB-lite"/>
    </source>
</evidence>
<organism evidence="11 12">
    <name type="scientific">Carassius auratus</name>
    <name type="common">Goldfish</name>
    <dbReference type="NCBI Taxonomy" id="7957"/>
    <lineage>
        <taxon>Eukaryota</taxon>
        <taxon>Metazoa</taxon>
        <taxon>Chordata</taxon>
        <taxon>Craniata</taxon>
        <taxon>Vertebrata</taxon>
        <taxon>Euteleostomi</taxon>
        <taxon>Actinopterygii</taxon>
        <taxon>Neopterygii</taxon>
        <taxon>Teleostei</taxon>
        <taxon>Ostariophysi</taxon>
        <taxon>Cypriniformes</taxon>
        <taxon>Cyprinidae</taxon>
        <taxon>Cyprininae</taxon>
        <taxon>Carassius</taxon>
    </lineage>
</organism>
<dbReference type="SUPFAM" id="SSF69322">
    <property type="entry name" value="Tricorn protease domain 2"/>
    <property type="match status" value="1"/>
</dbReference>
<dbReference type="GeneID" id="113056984"/>
<feature type="coiled-coil region" evidence="9">
    <location>
        <begin position="1391"/>
        <end position="1418"/>
    </location>
</feature>
<sequence length="1658" mass="188865">MDVLGNLEVRWVQGFSNGTFRFVDKNTTCYTCGNFIVFLDMETKSRKTLQSPGSGIGAFTASGHRRCLAFSDLRLNPSIFVYNYPELEQMCKLEGTTKLGYTTLALCDTGPYLVCASSMPDHTISLWNWESSILLCSHPLLGEDVTALVFNPMNWCQIGAVNLRSLTIWNVERCDKYHLMKPSAIDLPAADGSVIECETNLSSMLSRKLTHLGPQMPTSAIAGLSGHRADDFVPLKQIKPKLCPSAICWSTSSDLYVGSEEGFLLCVNPDTLLVSVLYKPQTDLNPRDDSKTSLQEGSFRSLVLQDCNVFAAGMEGILRKIQIKGNKWEVVQTWALDEAASSICFSPDGETLLIVSNTGCVYRLKPLLNENIVKVLDILCGDFVAVAPLYTDRNICLSVREAGDLQLWALDDGFCMGSVFLQIHVTSMACCPIAQYVVVGTATGDVLFVEMTSKQKPRLVHRVHLYRVPVDHLVFDQGGNFLITGASDSRMFVLNARPSKGFQIIGWTEAPGAIVNLSTQYHMESKQVKVLVLCSKTEREINEGNVLLLLTLFVQQLADSSGCVDVYGCLCKDVLHSCLYEIPHAVCSCVLAMNKIFGYCQQRKVLQSFRIPESGVQPSNAQEAVPLILEKEAGGHLLSPAFLQLSPHQNWLATVGRDGLLRICEISTMDRYVQLQCHSCWQGGVGSVCFTPDSQTLISSGLRDGSLVCSRLRLKLSGAGKANAATQYAQSVADSFESVVSSENTILSKMTDWDPQTQSLTSCSSFLTGEGKMSHEAEQEENYFVSPASSTWLDGKLDAVLQEETQQYAETKKNLRKNIKVLRDTIKAMMQENESLPDMEKLGHQEFNLDVEEQQRMQLEAKQEVTRVRKEIEMENLAKCYQREILKKECWDSMQVKGKAIKAFHSENEVKNYPMKERTEKELEELQRIETMRQIEQEIHKYLQEMILNTISGDKEEDEAEDSKSESPALTGSLSALYGGLNPHLYSQFNLHIREQKINQITLLKDVIYKVKSTFNKDFEAVYKQKEQEINRLREKNKRISEIMTELDLSETLWEPSLTDNECPERALTVTDSEIKVEKYLTPEQKEKEERLREEDEQQRHAAKSDNTRDQALSVMMGGVLELKKEDVLRMEVHQPEFMSKPEVQWTEEERKSFKEFEKKAKELSEEKEKYRKTLETEMKKLLTSIKEATQMFDEKLTKLFEKKVKSEMVIYQEELKIANLVHSIQTEEEILSREKQLSLNLEKARIVKNEIGEELKKHKETVDVFREEYESTVSEDKLLDKGFRKEFFDVPGHIIDQLYKLYKRRPRAQRIKTQTENNQFKEGALLGTAPSDGLSLMMKAMEELDAPENVPEGLDPFVWERFCLARRAKVESEQKVKLKALTLAEMQAFLQRRTDEDEKAQLEIKNLIDELNSICEEKMRFRLDSMVQIVLQQGQVEVEAGDFIADYTNALLIHRKVVEDLNSTIRALGDQKIASMVECKDFRKGIIQQEWDHRRMRMHLEDLSNKARDIQTLRITQEIQDYLNETSNDNRVSKQLTTLETTLDLQKTTHHKKVEACKKQIKHLDRQSVQMQEKNAALDLKVADMEITVADRRNIYEAVAMGDNQETEAEKNYQDIILRKKLLNIAGAQSEEILILRAEVEKLRMKNFPSLSQLNYN</sequence>
<dbReference type="GO" id="GO:0007288">
    <property type="term" value="P:sperm axoneme assembly"/>
    <property type="evidence" value="ECO:0007669"/>
    <property type="project" value="TreeGrafter"/>
</dbReference>
<gene>
    <name evidence="12" type="primary">cfap43</name>
</gene>
<keyword evidence="4" id="KW-0853">WD repeat</keyword>
<evidence type="ECO:0000256" key="9">
    <source>
        <dbReference type="SAM" id="Coils"/>
    </source>
</evidence>
<dbReference type="SMART" id="SM00320">
    <property type="entry name" value="WD40"/>
    <property type="match status" value="6"/>
</dbReference>
<accession>A0A6P6L8E8</accession>
<feature type="coiled-coil region" evidence="9">
    <location>
        <begin position="1242"/>
        <end position="1269"/>
    </location>
</feature>
<feature type="coiled-coil region" evidence="9">
    <location>
        <begin position="1147"/>
        <end position="1192"/>
    </location>
</feature>
<comment type="subcellular location">
    <subcellularLocation>
        <location evidence="1">Cell projection</location>
        <location evidence="1">Cilium</location>
    </subcellularLocation>
    <subcellularLocation>
        <location evidence="2">Cytoplasm</location>
        <location evidence="2">Cytoskeleton</location>
    </subcellularLocation>
</comment>
<keyword evidence="11" id="KW-1185">Reference proteome</keyword>
<dbReference type="InterPro" id="IPR015943">
    <property type="entry name" value="WD40/YVTN_repeat-like_dom_sf"/>
</dbReference>
<protein>
    <submittedName>
        <fullName evidence="12">LOW QUALITY PROTEIN: cilia- and flagella-associated protein 43</fullName>
    </submittedName>
</protein>
<keyword evidence="12" id="KW-0969">Cilium</keyword>
<evidence type="ECO:0000256" key="8">
    <source>
        <dbReference type="ARBA" id="ARBA00023273"/>
    </source>
</evidence>
<evidence type="ECO:0000256" key="5">
    <source>
        <dbReference type="ARBA" id="ARBA00022737"/>
    </source>
</evidence>
<keyword evidence="8" id="KW-0966">Cell projection</keyword>
<keyword evidence="5" id="KW-0677">Repeat</keyword>
<dbReference type="PANTHER" id="PTHR14885:SF1">
    <property type="entry name" value="CILIA- AND FLAGELLA-ASSOCIATED PROTEIN 43"/>
    <property type="match status" value="1"/>
</dbReference>
<keyword evidence="12" id="KW-0282">Flagellum</keyword>
<keyword evidence="3" id="KW-0963">Cytoplasm</keyword>
<dbReference type="Pfam" id="PF00400">
    <property type="entry name" value="WD40"/>
    <property type="match status" value="1"/>
</dbReference>
<evidence type="ECO:0000256" key="2">
    <source>
        <dbReference type="ARBA" id="ARBA00004245"/>
    </source>
</evidence>
<keyword evidence="7" id="KW-0206">Cytoskeleton</keyword>
<feature type="coiled-coil region" evidence="9">
    <location>
        <begin position="1016"/>
        <end position="1046"/>
    </location>
</feature>
<dbReference type="Proteomes" id="UP000515129">
    <property type="component" value="Chromosome 38"/>
</dbReference>
<evidence type="ECO:0000256" key="6">
    <source>
        <dbReference type="ARBA" id="ARBA00023054"/>
    </source>
</evidence>
<keyword evidence="6 9" id="KW-0175">Coiled coil</keyword>
<evidence type="ECO:0000256" key="1">
    <source>
        <dbReference type="ARBA" id="ARBA00004138"/>
    </source>
</evidence>
<dbReference type="KEGG" id="caua:113056984"/>